<dbReference type="PANTHER" id="PTHR43098:SF2">
    <property type="entry name" value="FAD-BINDING MONOOXYGENASE AUSB-RELATED"/>
    <property type="match status" value="1"/>
</dbReference>
<evidence type="ECO:0000256" key="5">
    <source>
        <dbReference type="ARBA" id="ARBA00022857"/>
    </source>
</evidence>
<keyword evidence="3" id="KW-0285">Flavoprotein</keyword>
<sequence length="776" mass="85920">MSSTTASPGVAAPDPAARQKYIEERNKRLRADGASQFVRLSTSDAYKHLEADPWVDHAALNAAPHVLTDGESVKFLILGAGYGGLVFAARLIQAGFAPSDIRFVDVAGGFGGTWYWNRYPGLMCDVESYIYMPLLEETGYMPKHKYAYGNELRAHADRIAERYGLLEGTGSFRTQYHDAKWDEEARRWQVRLSEYRGPQEPSRSFSVSAQFVFVAAGTLVAPQVPVLPGLEQFKGSMFHTARWDYNVTGGSFDDWSLEKLKDKRVAIIGTGATAIQVVPELAKWAKHLYVIQRTPSSVDERGQRPTDPKEWKEKVAVGKGWQYARSMNFNSQLMNAPDGEDLVSDAWCRSDAYCGIIGAPGLVTPDTIPQHVEKLHAMDFPRAERVRDRVSQIVRDPETAEKLKAWYPVWCKRPTFHEDYLPAFNQPNVTLVDTDGKGVDSLTPTAIVANGIEHPIDVLVLSTGFVSPAAGTGSPATRGGLSVFGRNGRDMEKKWIEEGCGTFHGVSSNGYPNLFFPSPSQAGVTVNFTFSLDLLANHVAGILAEAHRGLEPEAGKRLVVEVDKQAEEMWAGEILQRAAWFAGVSGCTPGYINLEGERDRLQDMAEQVKSARGAPWGDGIVSFVGVLEKWRAEGGLKGHVDFQLRPGGPFPITPRLLVGSSGATFLTTNRDSFRFIRESQLRDYCTRLSGDTHVKAGIEVTLGNAQAQVVDPINIDIEAVRHQRFQHREWAATPQAKEVGVIWYAKDAWTAVTFFPVYTHSSRASETIIWEYCTER</sequence>
<dbReference type="InterPro" id="IPR050775">
    <property type="entry name" value="FAD-binding_Monooxygenases"/>
</dbReference>
<protein>
    <recommendedName>
        <fullName evidence="9">L-ornithine N(5)-oxygenase</fullName>
    </recommendedName>
</protein>
<dbReference type="InterPro" id="IPR020946">
    <property type="entry name" value="Flavin_mOase-like"/>
</dbReference>
<evidence type="ECO:0008006" key="9">
    <source>
        <dbReference type="Google" id="ProtNLM"/>
    </source>
</evidence>
<dbReference type="EMBL" id="CAVNYO010000440">
    <property type="protein sequence ID" value="CAK5280903.1"/>
    <property type="molecule type" value="Genomic_DNA"/>
</dbReference>
<dbReference type="GO" id="GO:0004499">
    <property type="term" value="F:N,N-dimethylaniline monooxygenase activity"/>
    <property type="evidence" value="ECO:0007669"/>
    <property type="project" value="InterPro"/>
</dbReference>
<keyword evidence="8" id="KW-1185">Reference proteome</keyword>
<accession>A0AAD2HRQ4</accession>
<dbReference type="AlphaFoldDB" id="A0AAD2HRQ4"/>
<evidence type="ECO:0000256" key="2">
    <source>
        <dbReference type="ARBA" id="ARBA00010139"/>
    </source>
</evidence>
<dbReference type="Gene3D" id="3.50.50.60">
    <property type="entry name" value="FAD/NAD(P)-binding domain"/>
    <property type="match status" value="2"/>
</dbReference>
<dbReference type="GO" id="GO:0050660">
    <property type="term" value="F:flavin adenine dinucleotide binding"/>
    <property type="evidence" value="ECO:0007669"/>
    <property type="project" value="InterPro"/>
</dbReference>
<organism evidence="7 8">
    <name type="scientific">Mycena citricolor</name>
    <dbReference type="NCBI Taxonomy" id="2018698"/>
    <lineage>
        <taxon>Eukaryota</taxon>
        <taxon>Fungi</taxon>
        <taxon>Dikarya</taxon>
        <taxon>Basidiomycota</taxon>
        <taxon>Agaricomycotina</taxon>
        <taxon>Agaricomycetes</taxon>
        <taxon>Agaricomycetidae</taxon>
        <taxon>Agaricales</taxon>
        <taxon>Marasmiineae</taxon>
        <taxon>Mycenaceae</taxon>
        <taxon>Mycena</taxon>
    </lineage>
</organism>
<comment type="cofactor">
    <cofactor evidence="1">
        <name>FAD</name>
        <dbReference type="ChEBI" id="CHEBI:57692"/>
    </cofactor>
</comment>
<dbReference type="SUPFAM" id="SSF51905">
    <property type="entry name" value="FAD/NAD(P)-binding domain"/>
    <property type="match status" value="2"/>
</dbReference>
<keyword evidence="6" id="KW-0560">Oxidoreductase</keyword>
<evidence type="ECO:0000313" key="7">
    <source>
        <dbReference type="EMBL" id="CAK5280903.1"/>
    </source>
</evidence>
<evidence type="ECO:0000313" key="8">
    <source>
        <dbReference type="Proteomes" id="UP001295794"/>
    </source>
</evidence>
<dbReference type="Pfam" id="PF13450">
    <property type="entry name" value="NAD_binding_8"/>
    <property type="match status" value="1"/>
</dbReference>
<dbReference type="GO" id="GO:0050661">
    <property type="term" value="F:NADP binding"/>
    <property type="evidence" value="ECO:0007669"/>
    <property type="project" value="InterPro"/>
</dbReference>
<dbReference type="InterPro" id="IPR036188">
    <property type="entry name" value="FAD/NAD-bd_sf"/>
</dbReference>
<evidence type="ECO:0000256" key="3">
    <source>
        <dbReference type="ARBA" id="ARBA00022630"/>
    </source>
</evidence>
<gene>
    <name evidence="7" type="ORF">MYCIT1_LOCUS31628</name>
</gene>
<proteinExistence type="inferred from homology"/>
<name>A0AAD2HRQ4_9AGAR</name>
<keyword evidence="5" id="KW-0521">NADP</keyword>
<dbReference type="Pfam" id="PF00743">
    <property type="entry name" value="FMO-like"/>
    <property type="match status" value="1"/>
</dbReference>
<evidence type="ECO:0000256" key="6">
    <source>
        <dbReference type="ARBA" id="ARBA00023002"/>
    </source>
</evidence>
<evidence type="ECO:0000256" key="1">
    <source>
        <dbReference type="ARBA" id="ARBA00001974"/>
    </source>
</evidence>
<dbReference type="PANTHER" id="PTHR43098">
    <property type="entry name" value="L-ORNITHINE N(5)-MONOOXYGENASE-RELATED"/>
    <property type="match status" value="1"/>
</dbReference>
<comment type="caution">
    <text evidence="7">The sequence shown here is derived from an EMBL/GenBank/DDBJ whole genome shotgun (WGS) entry which is preliminary data.</text>
</comment>
<evidence type="ECO:0000256" key="4">
    <source>
        <dbReference type="ARBA" id="ARBA00022827"/>
    </source>
</evidence>
<comment type="similarity">
    <text evidence="2">Belongs to the FAD-binding monooxygenase family.</text>
</comment>
<dbReference type="Proteomes" id="UP001295794">
    <property type="component" value="Unassembled WGS sequence"/>
</dbReference>
<keyword evidence="4" id="KW-0274">FAD</keyword>
<reference evidence="7" key="1">
    <citation type="submission" date="2023-11" db="EMBL/GenBank/DDBJ databases">
        <authorList>
            <person name="De Vega J J."/>
            <person name="De Vega J J."/>
        </authorList>
    </citation>
    <scope>NUCLEOTIDE SEQUENCE</scope>
</reference>